<dbReference type="InterPro" id="IPR015946">
    <property type="entry name" value="KH_dom-like_a/b"/>
</dbReference>
<dbReference type="GO" id="GO:0043024">
    <property type="term" value="F:ribosomal small subunit binding"/>
    <property type="evidence" value="ECO:0007669"/>
    <property type="project" value="TreeGrafter"/>
</dbReference>
<dbReference type="RefSeq" id="WP_120273476.1">
    <property type="nucleotide sequence ID" value="NZ_RAPN01000001.1"/>
</dbReference>
<comment type="caution">
    <text evidence="3">The sequence shown here is derived from an EMBL/GenBank/DDBJ whole genome shotgun (WGS) entry which is preliminary data.</text>
</comment>
<dbReference type="AlphaFoldDB" id="A0A419WA07"/>
<comment type="subcellular location">
    <subcellularLocation>
        <location evidence="2">Cytoplasm</location>
    </subcellularLocation>
</comment>
<dbReference type="Gene3D" id="3.30.300.20">
    <property type="match status" value="1"/>
</dbReference>
<proteinExistence type="inferred from homology"/>
<keyword evidence="4" id="KW-1185">Reference proteome</keyword>
<organism evidence="3 4">
    <name type="scientific">Mangrovibacterium diazotrophicum</name>
    <dbReference type="NCBI Taxonomy" id="1261403"/>
    <lineage>
        <taxon>Bacteria</taxon>
        <taxon>Pseudomonadati</taxon>
        <taxon>Bacteroidota</taxon>
        <taxon>Bacteroidia</taxon>
        <taxon>Marinilabiliales</taxon>
        <taxon>Prolixibacteraceae</taxon>
        <taxon>Mangrovibacterium</taxon>
    </lineage>
</organism>
<dbReference type="PANTHER" id="PTHR33515:SF1">
    <property type="entry name" value="RIBOSOME-BINDING FACTOR A, CHLOROPLASTIC-RELATED"/>
    <property type="match status" value="1"/>
</dbReference>
<dbReference type="Proteomes" id="UP000283387">
    <property type="component" value="Unassembled WGS sequence"/>
</dbReference>
<dbReference type="OrthoDB" id="9811910at2"/>
<comment type="function">
    <text evidence="2">One of several proteins that assist in the late maturation steps of the functional core of the 30S ribosomal subunit. Associates with free 30S ribosomal subunits (but not with 30S subunits that are part of 70S ribosomes or polysomes). Required for efficient processing of 16S rRNA. May interact with the 5'-terminal helix region of 16S rRNA.</text>
</comment>
<dbReference type="PANTHER" id="PTHR33515">
    <property type="entry name" value="RIBOSOME-BINDING FACTOR A, CHLOROPLASTIC-RELATED"/>
    <property type="match status" value="1"/>
</dbReference>
<sequence length="112" mass="13102">MESTRQQKISRLLQKELAEIFQREARTMFMGKMISVTVVRVTPDLGLARAYLSIFPTEGIREVLKEIRIVNPKIRYMLGRKVGKQIRVIPELEFYIDDSLDYIDNLDNLLKS</sequence>
<dbReference type="SUPFAM" id="SSF89919">
    <property type="entry name" value="Ribosome-binding factor A, RbfA"/>
    <property type="match status" value="1"/>
</dbReference>
<reference evidence="3 4" key="1">
    <citation type="submission" date="2018-09" db="EMBL/GenBank/DDBJ databases">
        <title>Genomic Encyclopedia of Archaeal and Bacterial Type Strains, Phase II (KMG-II): from individual species to whole genera.</title>
        <authorList>
            <person name="Goeker M."/>
        </authorList>
    </citation>
    <scope>NUCLEOTIDE SEQUENCE [LARGE SCALE GENOMIC DNA]</scope>
    <source>
        <strain evidence="3 4">DSM 27148</strain>
    </source>
</reference>
<dbReference type="Pfam" id="PF02033">
    <property type="entry name" value="RBFA"/>
    <property type="match status" value="1"/>
</dbReference>
<dbReference type="GO" id="GO:0030490">
    <property type="term" value="P:maturation of SSU-rRNA"/>
    <property type="evidence" value="ECO:0007669"/>
    <property type="project" value="UniProtKB-UniRule"/>
</dbReference>
<dbReference type="GO" id="GO:0005829">
    <property type="term" value="C:cytosol"/>
    <property type="evidence" value="ECO:0007669"/>
    <property type="project" value="TreeGrafter"/>
</dbReference>
<keyword evidence="1 2" id="KW-0690">Ribosome biogenesis</keyword>
<dbReference type="InterPro" id="IPR023799">
    <property type="entry name" value="RbfA_dom_sf"/>
</dbReference>
<protein>
    <recommendedName>
        <fullName evidence="2">Ribosome-binding factor A</fullName>
    </recommendedName>
</protein>
<evidence type="ECO:0000313" key="3">
    <source>
        <dbReference type="EMBL" id="RKD92246.1"/>
    </source>
</evidence>
<gene>
    <name evidence="2" type="primary">rbfA</name>
    <name evidence="3" type="ORF">BC643_2617</name>
</gene>
<comment type="subunit">
    <text evidence="2">Monomer. Binds 30S ribosomal subunits, but not 50S ribosomal subunits or 70S ribosomes.</text>
</comment>
<accession>A0A419WA07</accession>
<keyword evidence="2" id="KW-0963">Cytoplasm</keyword>
<evidence type="ECO:0000256" key="1">
    <source>
        <dbReference type="ARBA" id="ARBA00022517"/>
    </source>
</evidence>
<evidence type="ECO:0000313" key="4">
    <source>
        <dbReference type="Proteomes" id="UP000283387"/>
    </source>
</evidence>
<dbReference type="NCBIfam" id="TIGR00082">
    <property type="entry name" value="rbfA"/>
    <property type="match status" value="1"/>
</dbReference>
<comment type="similarity">
    <text evidence="2">Belongs to the RbfA family.</text>
</comment>
<dbReference type="InterPro" id="IPR000238">
    <property type="entry name" value="RbfA"/>
</dbReference>
<dbReference type="EMBL" id="RAPN01000001">
    <property type="protein sequence ID" value="RKD92246.1"/>
    <property type="molecule type" value="Genomic_DNA"/>
</dbReference>
<name>A0A419WA07_9BACT</name>
<dbReference type="HAMAP" id="MF_00003">
    <property type="entry name" value="RbfA"/>
    <property type="match status" value="1"/>
</dbReference>
<evidence type="ECO:0000256" key="2">
    <source>
        <dbReference type="HAMAP-Rule" id="MF_00003"/>
    </source>
</evidence>